<protein>
    <submittedName>
        <fullName evidence="2">Putative integral membrane protein SCJ12.13c</fullName>
    </submittedName>
</protein>
<evidence type="ECO:0000313" key="2">
    <source>
        <dbReference type="EMBL" id="AGI86238.1"/>
    </source>
</evidence>
<keyword evidence="1" id="KW-0472">Membrane</keyword>
<evidence type="ECO:0000256" key="1">
    <source>
        <dbReference type="SAM" id="Phobius"/>
    </source>
</evidence>
<evidence type="ECO:0000313" key="3">
    <source>
        <dbReference type="Proteomes" id="UP000012672"/>
    </source>
</evidence>
<sequence>MALGLMRIVLGFMLVWAFLDKMFGLGFPSPSSAAVINGGSPTEYYLNVLVEGPFEGIYHALAGNAFVDFLLLAGLLAVGSAMMLGIASKLATVGSVVMMALMFTLVLPPSDNPLVDYHIVYILATLVIYWFGGYSHLGLEDRWKGLSLVKRYPILE</sequence>
<reference evidence="2 3" key="1">
    <citation type="journal article" date="2012" name="J. Bacteriol.">
        <title>Genome sequence of 'Candidatus Methanomethylophilus alvus' Mx1201, a methanogenic archaeon from the human gut belonging to a seventh order of methanogens.</title>
        <authorList>
            <person name="Borrel G."/>
            <person name="Harris H.M."/>
            <person name="Tottey W."/>
            <person name="Mihajlovski A."/>
            <person name="Parisot N."/>
            <person name="Peyretaillade E."/>
            <person name="Peyret P."/>
            <person name="Gribaldo S."/>
            <person name="O'Toole P.W."/>
            <person name="Brugere J.F."/>
        </authorList>
    </citation>
    <scope>NUCLEOTIDE SEQUENCE [LARGE SCALE GENOMIC DNA]</scope>
    <source>
        <strain evidence="2 3">Mx1201</strain>
    </source>
</reference>
<keyword evidence="1" id="KW-1133">Transmembrane helix</keyword>
<dbReference type="Proteomes" id="UP000012672">
    <property type="component" value="Chromosome"/>
</dbReference>
<dbReference type="AlphaFoldDB" id="M9SJG9"/>
<feature type="transmembrane region" description="Helical" evidence="1">
    <location>
        <begin position="90"/>
        <end position="107"/>
    </location>
</feature>
<dbReference type="KEGG" id="max:MMALV_15150"/>
<dbReference type="eggNOG" id="arCOG02861">
    <property type="taxonomic scope" value="Archaea"/>
</dbReference>
<feature type="transmembrane region" description="Helical" evidence="1">
    <location>
        <begin position="119"/>
        <end position="137"/>
    </location>
</feature>
<organism evidence="2 3">
    <name type="scientific">Methanomethylophilus alvi (strain Mx1201)</name>
    <dbReference type="NCBI Taxonomy" id="1236689"/>
    <lineage>
        <taxon>Archaea</taxon>
        <taxon>Methanobacteriati</taxon>
        <taxon>Thermoplasmatota</taxon>
        <taxon>Thermoplasmata</taxon>
        <taxon>Methanomassiliicoccales</taxon>
        <taxon>Methanomethylophilaceae</taxon>
        <taxon>Methanomethylophilus</taxon>
    </lineage>
</organism>
<feature type="transmembrane region" description="Helical" evidence="1">
    <location>
        <begin position="57"/>
        <end position="78"/>
    </location>
</feature>
<dbReference type="EMBL" id="CP004049">
    <property type="protein sequence ID" value="AGI86238.1"/>
    <property type="molecule type" value="Genomic_DNA"/>
</dbReference>
<dbReference type="InParanoid" id="M9SJG9"/>
<accession>M9SJG9</accession>
<proteinExistence type="predicted"/>
<gene>
    <name evidence="2" type="ORF">MMALV_15150</name>
</gene>
<keyword evidence="3" id="KW-1185">Reference proteome</keyword>
<dbReference type="STRING" id="1236689.MMALV_15150"/>
<name>M9SJG9_METAX</name>
<dbReference type="HOGENOM" id="CLU_114557_0_0_2"/>
<keyword evidence="1" id="KW-0812">Transmembrane</keyword>